<evidence type="ECO:0000313" key="12">
    <source>
        <dbReference type="Proteomes" id="UP001515500"/>
    </source>
</evidence>
<keyword evidence="2 7" id="KW-0645">Protease</keyword>
<dbReference type="Gene3D" id="3.40.50.200">
    <property type="entry name" value="Peptidase S8/S53 domain"/>
    <property type="match status" value="1"/>
</dbReference>
<keyword evidence="4 7" id="KW-0378">Hydrolase</keyword>
<evidence type="ECO:0000313" key="13">
    <source>
        <dbReference type="RefSeq" id="XP_039130438.1"/>
    </source>
</evidence>
<dbReference type="InterPro" id="IPR034197">
    <property type="entry name" value="Peptidases_S8_3"/>
</dbReference>
<gene>
    <name evidence="13" type="primary">LOC120266854</name>
</gene>
<dbReference type="GO" id="GO:0006508">
    <property type="term" value="P:proteolysis"/>
    <property type="evidence" value="ECO:0007669"/>
    <property type="project" value="UniProtKB-KW"/>
</dbReference>
<dbReference type="InterPro" id="IPR037045">
    <property type="entry name" value="S8pro/Inhibitor_I9_sf"/>
</dbReference>
<evidence type="ECO:0000256" key="4">
    <source>
        <dbReference type="ARBA" id="ARBA00022801"/>
    </source>
</evidence>
<dbReference type="Gene3D" id="3.30.70.80">
    <property type="entry name" value="Peptidase S8 propeptide/proteinase inhibitor I9"/>
    <property type="match status" value="1"/>
</dbReference>
<feature type="domain" description="Peptidase S8/S53" evidence="9">
    <location>
        <begin position="134"/>
        <end position="554"/>
    </location>
</feature>
<evidence type="ECO:0000256" key="3">
    <source>
        <dbReference type="ARBA" id="ARBA00022729"/>
    </source>
</evidence>
<dbReference type="GeneID" id="120266854"/>
<dbReference type="Pfam" id="PF17766">
    <property type="entry name" value="fn3_6"/>
    <property type="match status" value="1"/>
</dbReference>
<dbReference type="Proteomes" id="UP001515500">
    <property type="component" value="Chromosome 8"/>
</dbReference>
<dbReference type="Pfam" id="PF05922">
    <property type="entry name" value="Inhibitor_I9"/>
    <property type="match status" value="1"/>
</dbReference>
<dbReference type="InterPro" id="IPR023828">
    <property type="entry name" value="Peptidase_S8_Ser-AS"/>
</dbReference>
<dbReference type="CDD" id="cd02120">
    <property type="entry name" value="PA_subtilisin_like"/>
    <property type="match status" value="1"/>
</dbReference>
<dbReference type="PROSITE" id="PS00138">
    <property type="entry name" value="SUBTILASE_SER"/>
    <property type="match status" value="1"/>
</dbReference>
<dbReference type="CDD" id="cd04852">
    <property type="entry name" value="Peptidases_S8_3"/>
    <property type="match status" value="1"/>
</dbReference>
<dbReference type="Gene3D" id="2.60.40.2310">
    <property type="match status" value="1"/>
</dbReference>
<dbReference type="InterPro" id="IPR015500">
    <property type="entry name" value="Peptidase_S8_subtilisin-rel"/>
</dbReference>
<comment type="similarity">
    <text evidence="1 7">Belongs to the peptidase S8 family.</text>
</comment>
<dbReference type="InterPro" id="IPR036852">
    <property type="entry name" value="Peptidase_S8/S53_dom_sf"/>
</dbReference>
<dbReference type="AlphaFoldDB" id="A0AB40BTY7"/>
<feature type="chain" id="PRO_5044307475" evidence="8">
    <location>
        <begin position="30"/>
        <end position="715"/>
    </location>
</feature>
<evidence type="ECO:0000256" key="6">
    <source>
        <dbReference type="PIRSR" id="PIRSR615500-1"/>
    </source>
</evidence>
<dbReference type="InterPro" id="IPR010259">
    <property type="entry name" value="S8pro/Inhibitor_I9"/>
</dbReference>
<dbReference type="GO" id="GO:0004252">
    <property type="term" value="F:serine-type endopeptidase activity"/>
    <property type="evidence" value="ECO:0007669"/>
    <property type="project" value="UniProtKB-UniRule"/>
</dbReference>
<keyword evidence="12" id="KW-1185">Reference proteome</keyword>
<evidence type="ECO:0000256" key="2">
    <source>
        <dbReference type="ARBA" id="ARBA00022670"/>
    </source>
</evidence>
<feature type="domain" description="Subtilisin-like protease fibronectin type-III" evidence="11">
    <location>
        <begin position="613"/>
        <end position="713"/>
    </location>
</feature>
<feature type="domain" description="Inhibitor I9" evidence="10">
    <location>
        <begin position="35"/>
        <end position="112"/>
    </location>
</feature>
<evidence type="ECO:0000259" key="11">
    <source>
        <dbReference type="Pfam" id="PF17766"/>
    </source>
</evidence>
<evidence type="ECO:0000256" key="1">
    <source>
        <dbReference type="ARBA" id="ARBA00011073"/>
    </source>
</evidence>
<evidence type="ECO:0000256" key="7">
    <source>
        <dbReference type="PROSITE-ProRule" id="PRU01240"/>
    </source>
</evidence>
<reference evidence="13" key="1">
    <citation type="submission" date="2025-08" db="UniProtKB">
        <authorList>
            <consortium name="RefSeq"/>
        </authorList>
    </citation>
    <scope>IDENTIFICATION</scope>
</reference>
<feature type="active site" description="Charge relay system" evidence="6 7">
    <location>
        <position position="142"/>
    </location>
</feature>
<protein>
    <submittedName>
        <fullName evidence="13">Subtilisin-like protease SBT4.3</fullName>
    </submittedName>
</protein>
<keyword evidence="3 8" id="KW-0732">Signal</keyword>
<dbReference type="PANTHER" id="PTHR10795">
    <property type="entry name" value="PROPROTEIN CONVERTASE SUBTILISIN/KEXIN"/>
    <property type="match status" value="1"/>
</dbReference>
<feature type="active site" description="Charge relay system" evidence="6 7">
    <location>
        <position position="511"/>
    </location>
</feature>
<feature type="active site" description="Charge relay system" evidence="6 7">
    <location>
        <position position="202"/>
    </location>
</feature>
<dbReference type="RefSeq" id="XP_039130438.1">
    <property type="nucleotide sequence ID" value="XM_039274504.1"/>
</dbReference>
<name>A0AB40BTY7_DIOCR</name>
<dbReference type="Gene3D" id="3.50.30.30">
    <property type="match status" value="1"/>
</dbReference>
<evidence type="ECO:0000256" key="8">
    <source>
        <dbReference type="SAM" id="SignalP"/>
    </source>
</evidence>
<sequence length="715" mass="76599">MATFISSSPCLSFILLSIIFIAKHSITAADSDRKVYIAYMGEKASLETSAQSLHFNLLNHVLDGITARESIVHSYGRSFNAFAAKLTENEKQRLEDMEGIVSVFPSKTLHLHTTRSWDFLGFTETMELGKTLKSDVIVGIIDTGIWPESKSFSDEGFGPPPKKWKGSCNKNFTCNNKIIGAKYYAREGISVNEPSPRDTEGHGSHTASTVAGVTVRNVSFYGIAKGKARGAMPGARLAIYKVCWPDQGCSDEDLLAAFDDAIADGVDIISISIGGVIREYFSDSIAIGSFHAMKKGIVTSASAGNRGPSRESLSNMAPWMISVAASSIDRKIIDKVVVGNNKSFVGVSVNPFPTTKFLPFISPPSCYTGKPKAKGDIILCSDDDGGEAAISIHAAGLVSVDSSSYIDFGRQYPLPALDVIPEVGLQLNKYINSTRNPVAKILKSEGIFDPKAPVIVSFSSRGPSAITPDILKPDISAPGVNIIAAWSPKAKLTSIEADKRSANYNIISGTSMACPHVAGVAAYIKSPAAVLSALVTTATPMNPSYHPDAELGYGAGQLNPMNVVKPGLIYDANVADYIEMLCNMGYNTTKLRIITGDKSTCNSSKTKNGSVRDLNYPSVSLKAKKGMPVHASFPRTVTNVGLANSVYKARIIITSNFKHNITVKPQVLKFEALNQRLEFVVTVSGPAMKVGSVASASLVWFDGKHSVRSPIVVFV</sequence>
<dbReference type="InterPro" id="IPR045051">
    <property type="entry name" value="SBT"/>
</dbReference>
<dbReference type="InterPro" id="IPR041469">
    <property type="entry name" value="Subtilisin-like_FN3"/>
</dbReference>
<dbReference type="Pfam" id="PF00082">
    <property type="entry name" value="Peptidase_S8"/>
    <property type="match status" value="1"/>
</dbReference>
<dbReference type="PROSITE" id="PS51892">
    <property type="entry name" value="SUBTILASE"/>
    <property type="match status" value="1"/>
</dbReference>
<evidence type="ECO:0000259" key="9">
    <source>
        <dbReference type="Pfam" id="PF00082"/>
    </source>
</evidence>
<proteinExistence type="inferred from homology"/>
<organism evidence="12 13">
    <name type="scientific">Dioscorea cayennensis subsp. rotundata</name>
    <name type="common">White Guinea yam</name>
    <name type="synonym">Dioscorea rotundata</name>
    <dbReference type="NCBI Taxonomy" id="55577"/>
    <lineage>
        <taxon>Eukaryota</taxon>
        <taxon>Viridiplantae</taxon>
        <taxon>Streptophyta</taxon>
        <taxon>Embryophyta</taxon>
        <taxon>Tracheophyta</taxon>
        <taxon>Spermatophyta</taxon>
        <taxon>Magnoliopsida</taxon>
        <taxon>Liliopsida</taxon>
        <taxon>Dioscoreales</taxon>
        <taxon>Dioscoreaceae</taxon>
        <taxon>Dioscorea</taxon>
    </lineage>
</organism>
<accession>A0AB40BTY7</accession>
<dbReference type="SUPFAM" id="SSF52743">
    <property type="entry name" value="Subtilisin-like"/>
    <property type="match status" value="1"/>
</dbReference>
<feature type="signal peptide" evidence="8">
    <location>
        <begin position="1"/>
        <end position="29"/>
    </location>
</feature>
<dbReference type="PRINTS" id="PR00723">
    <property type="entry name" value="SUBTILISIN"/>
</dbReference>
<keyword evidence="5 7" id="KW-0720">Serine protease</keyword>
<dbReference type="InterPro" id="IPR000209">
    <property type="entry name" value="Peptidase_S8/S53_dom"/>
</dbReference>
<evidence type="ECO:0000259" key="10">
    <source>
        <dbReference type="Pfam" id="PF05922"/>
    </source>
</evidence>
<evidence type="ECO:0000256" key="5">
    <source>
        <dbReference type="ARBA" id="ARBA00022825"/>
    </source>
</evidence>